<protein>
    <submittedName>
        <fullName evidence="2">EcsC family protein</fullName>
    </submittedName>
</protein>
<feature type="compositionally biased region" description="Basic and acidic residues" evidence="1">
    <location>
        <begin position="1"/>
        <end position="21"/>
    </location>
</feature>
<dbReference type="RefSeq" id="WP_167923971.1">
    <property type="nucleotide sequence ID" value="NZ_JAATVY010000002.1"/>
</dbReference>
<reference evidence="2 3" key="1">
    <citation type="submission" date="2020-03" db="EMBL/GenBank/DDBJ databases">
        <title>WGS of the type strain of Planosporangium spp.</title>
        <authorList>
            <person name="Thawai C."/>
        </authorList>
    </citation>
    <scope>NUCLEOTIDE SEQUENCE [LARGE SCALE GENOMIC DNA]</scope>
    <source>
        <strain evidence="2 3">TBRC 5610</strain>
    </source>
</reference>
<feature type="compositionally biased region" description="Low complexity" evidence="1">
    <location>
        <begin position="137"/>
        <end position="162"/>
    </location>
</feature>
<feature type="compositionally biased region" description="Pro residues" evidence="1">
    <location>
        <begin position="205"/>
        <end position="220"/>
    </location>
</feature>
<name>A0ABX0XSZ7_9ACTN</name>
<feature type="compositionally biased region" description="Basic residues" evidence="1">
    <location>
        <begin position="98"/>
        <end position="108"/>
    </location>
</feature>
<dbReference type="EMBL" id="JAATVY010000002">
    <property type="protein sequence ID" value="NJC69120.1"/>
    <property type="molecule type" value="Genomic_DNA"/>
</dbReference>
<feature type="region of interest" description="Disordered" evidence="1">
    <location>
        <begin position="1"/>
        <end position="220"/>
    </location>
</feature>
<keyword evidence="3" id="KW-1185">Reference proteome</keyword>
<feature type="compositionally biased region" description="Low complexity" evidence="1">
    <location>
        <begin position="109"/>
        <end position="127"/>
    </location>
</feature>
<sequence length="430" mass="43611">MEDDKEPATPRKPAAEAKPNDVSDSSAAAGPTGGDASRRPRAARIPPATFVPPVAPPQGADAPAASAEPPRKRPAKTGNVTAKAGNVTAAGSPQAKTPTRKTARKAAKKAAGAAPTEATPATSLAPPATTPTPPTAGAPSPQAQPAADEAGPAAPQPEAAAKPVKKATKAATKAAAKATPPTATTPAEKTQPAVKTQATEKAEPPRPVPRPPAPLWSAPPSPTRLWSTIKATPGYAAELLALAAVEHLGPQSRTHLAWLRDTYPTATINGLARIAASQGVRQARTQGAVAGLLGPVAVLAQTAALLWTQARMALDIAAAYGRDPADPERAVELLMLQGVHPDLATAREAVATARETAARTAGDAGNPAPQVTLPVARVAGRALLRTLIARRASRLVPGAGAVLTAVLDARASEQLAARAMKFYGRSAQER</sequence>
<accession>A0ABX0XSZ7</accession>
<organism evidence="2 3">
    <name type="scientific">Planosporangium thailandense</name>
    <dbReference type="NCBI Taxonomy" id="765197"/>
    <lineage>
        <taxon>Bacteria</taxon>
        <taxon>Bacillati</taxon>
        <taxon>Actinomycetota</taxon>
        <taxon>Actinomycetes</taxon>
        <taxon>Micromonosporales</taxon>
        <taxon>Micromonosporaceae</taxon>
        <taxon>Planosporangium</taxon>
    </lineage>
</organism>
<dbReference type="InterPro" id="IPR024787">
    <property type="entry name" value="EcsC"/>
</dbReference>
<evidence type="ECO:0000256" key="1">
    <source>
        <dbReference type="SAM" id="MobiDB-lite"/>
    </source>
</evidence>
<proteinExistence type="predicted"/>
<evidence type="ECO:0000313" key="2">
    <source>
        <dbReference type="EMBL" id="NJC69120.1"/>
    </source>
</evidence>
<dbReference type="Proteomes" id="UP000722989">
    <property type="component" value="Unassembled WGS sequence"/>
</dbReference>
<dbReference type="Pfam" id="PF12787">
    <property type="entry name" value="EcsC"/>
    <property type="match status" value="1"/>
</dbReference>
<feature type="compositionally biased region" description="Low complexity" evidence="1">
    <location>
        <begin position="169"/>
        <end position="193"/>
    </location>
</feature>
<evidence type="ECO:0000313" key="3">
    <source>
        <dbReference type="Proteomes" id="UP000722989"/>
    </source>
</evidence>
<gene>
    <name evidence="2" type="ORF">HC031_05190</name>
</gene>
<comment type="caution">
    <text evidence="2">The sequence shown here is derived from an EMBL/GenBank/DDBJ whole genome shotgun (WGS) entry which is preliminary data.</text>
</comment>